<feature type="compositionally biased region" description="Polar residues" evidence="6">
    <location>
        <begin position="2682"/>
        <end position="2691"/>
    </location>
</feature>
<feature type="compositionally biased region" description="Basic and acidic residues" evidence="6">
    <location>
        <begin position="2637"/>
        <end position="2648"/>
    </location>
</feature>
<feature type="region of interest" description="Disordered" evidence="6">
    <location>
        <begin position="2807"/>
        <end position="2826"/>
    </location>
</feature>
<keyword evidence="4 5" id="KW-1015">Disulfide bond</keyword>
<dbReference type="PROSITE" id="PS00010">
    <property type="entry name" value="ASX_HYDROXYL"/>
    <property type="match status" value="1"/>
</dbReference>
<dbReference type="SMART" id="SM00181">
    <property type="entry name" value="EGF"/>
    <property type="match status" value="3"/>
</dbReference>
<feature type="compositionally biased region" description="Basic and acidic residues" evidence="6">
    <location>
        <begin position="2808"/>
        <end position="2818"/>
    </location>
</feature>
<keyword evidence="3" id="KW-0677">Repeat</keyword>
<feature type="region of interest" description="Disordered" evidence="6">
    <location>
        <begin position="1063"/>
        <end position="1123"/>
    </location>
</feature>
<feature type="region of interest" description="Disordered" evidence="6">
    <location>
        <begin position="1743"/>
        <end position="1947"/>
    </location>
</feature>
<feature type="compositionally biased region" description="Low complexity" evidence="6">
    <location>
        <begin position="424"/>
        <end position="442"/>
    </location>
</feature>
<organism evidence="9">
    <name type="scientific">Menopon gallinae</name>
    <name type="common">poultry shaft louse</name>
    <dbReference type="NCBI Taxonomy" id="328185"/>
    <lineage>
        <taxon>Eukaryota</taxon>
        <taxon>Metazoa</taxon>
        <taxon>Ecdysozoa</taxon>
        <taxon>Arthropoda</taxon>
        <taxon>Hexapoda</taxon>
        <taxon>Insecta</taxon>
        <taxon>Pterygota</taxon>
        <taxon>Neoptera</taxon>
        <taxon>Paraneoptera</taxon>
        <taxon>Psocodea</taxon>
        <taxon>Troctomorpha</taxon>
        <taxon>Phthiraptera</taxon>
        <taxon>Amblycera</taxon>
        <taxon>Menoponidae</taxon>
        <taxon>Menopon</taxon>
    </lineage>
</organism>
<feature type="region of interest" description="Disordered" evidence="6">
    <location>
        <begin position="496"/>
        <end position="517"/>
    </location>
</feature>
<feature type="region of interest" description="Disordered" evidence="6">
    <location>
        <begin position="416"/>
        <end position="442"/>
    </location>
</feature>
<feature type="compositionally biased region" description="Polar residues" evidence="6">
    <location>
        <begin position="1935"/>
        <end position="1946"/>
    </location>
</feature>
<dbReference type="InterPro" id="IPR000152">
    <property type="entry name" value="EGF-type_Asp/Asn_hydroxyl_site"/>
</dbReference>
<evidence type="ECO:0000313" key="9">
    <source>
        <dbReference type="EMBL" id="KAL0271346.1"/>
    </source>
</evidence>
<feature type="compositionally biased region" description="Polar residues" evidence="6">
    <location>
        <begin position="2729"/>
        <end position="2747"/>
    </location>
</feature>
<feature type="compositionally biased region" description="Basic and acidic residues" evidence="6">
    <location>
        <begin position="1599"/>
        <end position="1616"/>
    </location>
</feature>
<evidence type="ECO:0000256" key="1">
    <source>
        <dbReference type="ARBA" id="ARBA00022536"/>
    </source>
</evidence>
<feature type="domain" description="EGF-like" evidence="8">
    <location>
        <begin position="2404"/>
        <end position="2439"/>
    </location>
</feature>
<dbReference type="FunFam" id="2.10.25.10:FF:000038">
    <property type="entry name" value="Fibrillin 2"/>
    <property type="match status" value="1"/>
</dbReference>
<dbReference type="InterPro" id="IPR049883">
    <property type="entry name" value="NOTCH1_EGF-like"/>
</dbReference>
<feature type="compositionally biased region" description="Basic and acidic residues" evidence="6">
    <location>
        <begin position="2662"/>
        <end position="2681"/>
    </location>
</feature>
<proteinExistence type="predicted"/>
<protein>
    <recommendedName>
        <fullName evidence="8">EGF-like domain-containing protein</fullName>
    </recommendedName>
</protein>
<dbReference type="SUPFAM" id="SSF57184">
    <property type="entry name" value="Growth factor receptor domain"/>
    <property type="match status" value="1"/>
</dbReference>
<feature type="disulfide bond" evidence="5">
    <location>
        <begin position="2429"/>
        <end position="2438"/>
    </location>
</feature>
<feature type="compositionally biased region" description="Basic and acidic residues" evidence="6">
    <location>
        <begin position="2121"/>
        <end position="2139"/>
    </location>
</feature>
<feature type="region of interest" description="Disordered" evidence="6">
    <location>
        <begin position="2116"/>
        <end position="2139"/>
    </location>
</feature>
<dbReference type="InterPro" id="IPR000742">
    <property type="entry name" value="EGF"/>
</dbReference>
<evidence type="ECO:0000256" key="5">
    <source>
        <dbReference type="PROSITE-ProRule" id="PRU00076"/>
    </source>
</evidence>
<feature type="compositionally biased region" description="Pro residues" evidence="6">
    <location>
        <begin position="1069"/>
        <end position="1078"/>
    </location>
</feature>
<feature type="compositionally biased region" description="Basic residues" evidence="6">
    <location>
        <begin position="719"/>
        <end position="728"/>
    </location>
</feature>
<evidence type="ECO:0000256" key="7">
    <source>
        <dbReference type="SAM" id="Phobius"/>
    </source>
</evidence>
<feature type="compositionally biased region" description="Polar residues" evidence="6">
    <location>
        <begin position="2649"/>
        <end position="2661"/>
    </location>
</feature>
<feature type="compositionally biased region" description="Polar residues" evidence="6">
    <location>
        <begin position="1473"/>
        <end position="1482"/>
    </location>
</feature>
<feature type="compositionally biased region" description="Pro residues" evidence="6">
    <location>
        <begin position="1112"/>
        <end position="1123"/>
    </location>
</feature>
<evidence type="ECO:0000256" key="2">
    <source>
        <dbReference type="ARBA" id="ARBA00022729"/>
    </source>
</evidence>
<feature type="region of interest" description="Disordered" evidence="6">
    <location>
        <begin position="2610"/>
        <end position="2693"/>
    </location>
</feature>
<feature type="compositionally biased region" description="Polar residues" evidence="6">
    <location>
        <begin position="2771"/>
        <end position="2785"/>
    </location>
</feature>
<feature type="domain" description="EGF-like" evidence="8">
    <location>
        <begin position="2355"/>
        <end position="2396"/>
    </location>
</feature>
<dbReference type="EMBL" id="JARGDH010000004">
    <property type="protein sequence ID" value="KAL0271346.1"/>
    <property type="molecule type" value="Genomic_DNA"/>
</dbReference>
<feature type="compositionally biased region" description="Basic and acidic residues" evidence="6">
    <location>
        <begin position="1494"/>
        <end position="1511"/>
    </location>
</feature>
<evidence type="ECO:0000256" key="4">
    <source>
        <dbReference type="ARBA" id="ARBA00023157"/>
    </source>
</evidence>
<dbReference type="InterPro" id="IPR018097">
    <property type="entry name" value="EGF_Ca-bd_CS"/>
</dbReference>
<accession>A0AAW2HPF4</accession>
<evidence type="ECO:0000256" key="3">
    <source>
        <dbReference type="ARBA" id="ARBA00022737"/>
    </source>
</evidence>
<dbReference type="CDD" id="cd00054">
    <property type="entry name" value="EGF_CA"/>
    <property type="match status" value="1"/>
</dbReference>
<feature type="region of interest" description="Disordered" evidence="6">
    <location>
        <begin position="1329"/>
        <end position="1395"/>
    </location>
</feature>
<comment type="caution">
    <text evidence="9">The sequence shown here is derived from an EMBL/GenBank/DDBJ whole genome shotgun (WGS) entry which is preliminary data.</text>
</comment>
<dbReference type="InterPro" id="IPR001881">
    <property type="entry name" value="EGF-like_Ca-bd_dom"/>
</dbReference>
<keyword evidence="2" id="KW-0732">Signal</keyword>
<feature type="region of interest" description="Disordered" evidence="6">
    <location>
        <begin position="1424"/>
        <end position="1617"/>
    </location>
</feature>
<dbReference type="GO" id="GO:0005509">
    <property type="term" value="F:calcium ion binding"/>
    <property type="evidence" value="ECO:0007669"/>
    <property type="project" value="InterPro"/>
</dbReference>
<feature type="region of interest" description="Disordered" evidence="6">
    <location>
        <begin position="2721"/>
        <end position="2789"/>
    </location>
</feature>
<gene>
    <name evidence="9" type="ORF">PYX00_008463</name>
</gene>
<keyword evidence="1 5" id="KW-0245">EGF-like domain</keyword>
<feature type="compositionally biased region" description="Basic and acidic residues" evidence="6">
    <location>
        <begin position="2748"/>
        <end position="2764"/>
    </location>
</feature>
<feature type="compositionally biased region" description="Polar residues" evidence="6">
    <location>
        <begin position="2618"/>
        <end position="2628"/>
    </location>
</feature>
<dbReference type="PROSITE" id="PS01187">
    <property type="entry name" value="EGF_CA"/>
    <property type="match status" value="1"/>
</dbReference>
<sequence>MGGILIGRIRINVDDEDGRGLGLIEPRYNLATKVMSNGVEVIVATDRNRPGEPEFLRLLSSTVTRPITLAPHTLTNHMSMVLASEKEDVASSLHIPASFATRTYYTTYAYLSTMVQNGETSVSTKKITVTNVRTEEAEKSDVIAPTSTREITLTESPSLQTEVFHTAYTYLNTIVDGEQPLVMTTHHTVSNTVTAQYDYFMQLEPSEVYPTTNTYFKTVEFTRTLTDGTDSQIVSTQNVLTQVVVTDAFDRETVVKPMTTEVTKTYFVTYTYFSTFIDGDRTKVKSDVSVSSDVTIEKFYIKPKKTATTKYSEKMTSVTRTAPLNIVATRTYLTTFTYFTTLLQGPSGEKAETIVTTRTRVMQNVVTETLSHKSFDSDYLMKLQNSLEVKGSGNIVTTATLKGGDQMEITVFKAGAENGGGLHSSSGRATPPATTSPPSQTTFNDITAEALIAEENEIVESTVPLSTTSSVIPSNHNFNQTEATLITPTKPVVLTPTRKEETEETQPSSKKPPKVTTDHPVNFLNLTSLGINGINVLGPVFNAVADLINNNMKAKVNETTPLKKVQTVKKPASSNINPILNLVSGLKATIEPKHKSTTTRTPVYIPVGSFAEDHEVAESQVVPQKWLDTQGKNLEKNRIDNGITILEGGIPISPGQIITTNSDVIIGRPGSSGPRPPNFAVKNNIPIDMKPPPPPLTLELPVDDVVGQHSTIKNVKPNDHKHRQKHKPHDSGALDLNPPPAPPVLNVHRPITINHKPHEIVPYKPDHVETNIIPIPVHLMENYVNGGVGLEAGNKATQSNHVIIQEGINSNMEDRSTGHPLLVNIQPSQVANVVIPPGSSTALIINNEKQHSLKGEVIDDPSPHPEPETVGFVGAEPVLRLENGDLTPPLHSVHHRPEPNRPFRQQIPNKVLHGGHHYHFTGDAGSNRIPPELPPNSRPFGQGHHYRDVITNGFKDPKNPFKVGSGIYVDVSPPGHLPPRPDFGQNHPVITKPPPGVNENFSNHQTGLVHDVPLNAQVQLGSTSIKDQAVKEILINVNKHDKVKNKHQGQDKTQNFLKKPHEDIAENLHPPPPPPPPVSNRRPPWQYPPYHPQSPTNYMIPPPQVSHRPNYKPGPDPHPPRPLMIPVGAAAPDQPYPYPRPEDIVIVPHNIHAQQTTHFDLDAGDSNEPVRTEDGEEIQESNARPLLPGQLPTELERGNKTIEDGGHTVHYNTGIKYGVGRPYTISPRPQNTHFYHNKSDNVKVTYGGDYYNEVEQIFGSKLNGNRGQRPVVAQESANNIRVQRPGGSQESANAVLLHRPQDNRVQRPVSAQETVNTILLQRPAGVQDNRVQRPVNTQENGVLLQRPAGVQDNRVQRPVNTQENGVLLQRPAGVQDNRVQRPVSTQENGVLLQRPVGSQILQRPVTAQNQRPSPESVNTILLQRPIGTQDNRVQRPQEIILQRPVSPQDNRLHRPIPPPQRPADPTVRPQRPAITQETSGSNKVRVEATIQKVPPHDRANISWIENHKPEPVKPLPPQQQSTKRPPKPFTIPGIQLDNLWNKHGPPTTKRPPDATTKDWSNVVEEQKPTTGKTKPNVSVAEDKSEGSVQDVKWSSNKQQSDRTRKPENSTTEEVRVQSDLTNHRISNTSGVEYKHRNKTTAHTSVIRHPGWVESVSVHDYNRGPQGNKKHAVQQTSPSETVWTQQLVPTQQKPVTEKVIIPGEVILDAQQANDWIATKPTRVTWSQQNTTNFPQPTWHHEDIYRNRTSPSKSPSTVSDINDLLTPPKATDVMGLSPPPPDRPRRPQRPQRPKPPFKFDSLPLPSAPRDPIAIENDFPPVRSPDFNKKPIKPQDIFPPKLPENFIHHVPEYPVRTPKPRPSLRPPVTSLPINVPETQQASDTNEISKIYTSHADINGHSKPVNDRVVPPAKRPKPQKKPEVPIEKQTEKPRPIAPSRTQSEQTTPTGNVIWGSETIFEPEEFSKYETPIIKDTTRKMVTTLVSTGSTTIFGDFYTPRPTEPKPTRKPVAPTYTTTLTVTTTMTTVVHSIGQKPSTKTIVLTKTILSTVVDKVTETQTLVKPTTATVTQTHTIATTKTALVVPTGIRPTPTRSHPGVTLKPEIFVADPHSKDTMTISVSTSMNKDKKTEERRKYNNGRRPEVDENDSILVVMTNKHPKVNLSKEHFEDETKEVEEGGVFLGGVFNADTTKRYKPPIWQMECVPECRPTRNERCQKLDGTMKCVCRPGFARMFPDRPCMPTYTYNMRLLLDKSGEEHLEDLDHSETMNYVKLKALTKEGLDRMIMQSDLRDVFHGVLVNGFEPKQKKTMVDFYVQLSENTDEGRLMEVFKKTLKHSNYSLGGTELYAAREADTLEADDFNECLHPKFHDCSENARCFNLRGTYTCSCKEGFTDLSENSQFPGRMCSDMIGCEYCGYHGTCYTRDDNQITCECFQWYSGERCRINLKVLLIALVTIGSILLALLLVCGILTCLKRKSRSSTASKANGSSGYLRYRGPPTLDKRAMITADSSSESSVDILPYINPPPPPPPSGTLSAKRKPVLRQNVKGPAPRPKEIAAVEQQDRSVTVMIPRAKYRPVPPMSPLMTMSTFSPDKHLQRTSAQLSTEQKLINYLEGNAREGVNNEQKSSQKTYDTPRAAPPFKKEQRVFEYEYKTSNMQINDGTSSGERRSKHGDSDRRFRRHSDSTHLQSENSRNFQHRKYSAGALVSAGFEVSATVGLRHDFDTSEDEHSGILNTSTMKSNRSQFTTLNRTGDHKTMSEARSYDETTIHPPTRTLKTNYSGSSPSSRVNNDEGHTMVERDLGSTFIMPESHLFKPERDRGSDISTFDSL</sequence>
<dbReference type="PROSITE" id="PS00022">
    <property type="entry name" value="EGF_1"/>
    <property type="match status" value="1"/>
</dbReference>
<dbReference type="PANTHER" id="PTHR39072">
    <property type="entry name" value="RE48511P"/>
    <property type="match status" value="1"/>
</dbReference>
<dbReference type="PROSITE" id="PS50026">
    <property type="entry name" value="EGF_3"/>
    <property type="match status" value="2"/>
</dbReference>
<dbReference type="Gene3D" id="2.10.25.10">
    <property type="entry name" value="Laminin"/>
    <property type="match status" value="1"/>
</dbReference>
<evidence type="ECO:0000259" key="8">
    <source>
        <dbReference type="PROSITE" id="PS50026"/>
    </source>
</evidence>
<feature type="compositionally biased region" description="Polar residues" evidence="6">
    <location>
        <begin position="1745"/>
        <end position="1758"/>
    </location>
</feature>
<dbReference type="PANTHER" id="PTHR39072:SF2">
    <property type="match status" value="1"/>
</dbReference>
<feature type="compositionally biased region" description="Basic and acidic residues" evidence="6">
    <location>
        <begin position="1916"/>
        <end position="1930"/>
    </location>
</feature>
<evidence type="ECO:0000256" key="6">
    <source>
        <dbReference type="SAM" id="MobiDB-lite"/>
    </source>
</evidence>
<feature type="compositionally biased region" description="Polar residues" evidence="6">
    <location>
        <begin position="1873"/>
        <end position="1888"/>
    </location>
</feature>
<feature type="region of interest" description="Disordered" evidence="6">
    <location>
        <begin position="714"/>
        <end position="736"/>
    </location>
</feature>
<feature type="region of interest" description="Disordered" evidence="6">
    <location>
        <begin position="1160"/>
        <end position="1192"/>
    </location>
</feature>
<keyword evidence="7" id="KW-1133">Transmembrane helix</keyword>
<reference evidence="9" key="1">
    <citation type="journal article" date="2024" name="Gigascience">
        <title>Chromosome-level genome of the poultry shaft louse Menopon gallinae provides insight into the host-switching and adaptive evolution of parasitic lice.</title>
        <authorList>
            <person name="Xu Y."/>
            <person name="Ma L."/>
            <person name="Liu S."/>
            <person name="Liang Y."/>
            <person name="Liu Q."/>
            <person name="He Z."/>
            <person name="Tian L."/>
            <person name="Duan Y."/>
            <person name="Cai W."/>
            <person name="Li H."/>
            <person name="Song F."/>
        </authorList>
    </citation>
    <scope>NUCLEOTIDE SEQUENCE</scope>
    <source>
        <strain evidence="9">Cailab_2023a</strain>
    </source>
</reference>
<dbReference type="Pfam" id="PF07645">
    <property type="entry name" value="EGF_CA"/>
    <property type="match status" value="1"/>
</dbReference>
<comment type="caution">
    <text evidence="5">Lacks conserved residue(s) required for the propagation of feature annotation.</text>
</comment>
<dbReference type="InterPro" id="IPR009030">
    <property type="entry name" value="Growth_fac_rcpt_cys_sf"/>
</dbReference>
<name>A0AAW2HPF4_9NEOP</name>
<dbReference type="SMART" id="SM00179">
    <property type="entry name" value="EGF_CA"/>
    <property type="match status" value="1"/>
</dbReference>
<keyword evidence="7" id="KW-0812">Transmembrane</keyword>
<keyword evidence="7" id="KW-0472">Membrane</keyword>
<feature type="transmembrane region" description="Helical" evidence="7">
    <location>
        <begin position="2444"/>
        <end position="2469"/>
    </location>
</feature>